<protein>
    <submittedName>
        <fullName evidence="4">Uncharacterized protein</fullName>
    </submittedName>
</protein>
<evidence type="ECO:0000313" key="4">
    <source>
        <dbReference type="EMBL" id="KAL2504446.1"/>
    </source>
</evidence>
<dbReference type="PANTHER" id="PTHR33172:SF29">
    <property type="entry name" value="OS06G0559400 PROTEIN"/>
    <property type="match status" value="1"/>
</dbReference>
<evidence type="ECO:0000256" key="2">
    <source>
        <dbReference type="ARBA" id="ARBA00023242"/>
    </source>
</evidence>
<dbReference type="GO" id="GO:0006950">
    <property type="term" value="P:response to stress"/>
    <property type="evidence" value="ECO:0007669"/>
    <property type="project" value="UniProtKB-ARBA"/>
</dbReference>
<keyword evidence="5" id="KW-1185">Reference proteome</keyword>
<evidence type="ECO:0000313" key="5">
    <source>
        <dbReference type="Proteomes" id="UP001604336"/>
    </source>
</evidence>
<comment type="caution">
    <text evidence="4">The sequence shown here is derived from an EMBL/GenBank/DDBJ whole genome shotgun (WGS) entry which is preliminary data.</text>
</comment>
<dbReference type="PANTHER" id="PTHR33172">
    <property type="entry name" value="OS08G0516900 PROTEIN"/>
    <property type="match status" value="1"/>
</dbReference>
<accession>A0ABD1SUR1</accession>
<feature type="compositionally biased region" description="Polar residues" evidence="3">
    <location>
        <begin position="1"/>
        <end position="11"/>
    </location>
</feature>
<keyword evidence="2" id="KW-0539">Nucleus</keyword>
<dbReference type="EMBL" id="JBFOLK010000006">
    <property type="protein sequence ID" value="KAL2504446.1"/>
    <property type="molecule type" value="Genomic_DNA"/>
</dbReference>
<comment type="subcellular location">
    <subcellularLocation>
        <location evidence="1">Nucleus</location>
    </subcellularLocation>
</comment>
<name>A0ABD1SUR1_9LAMI</name>
<evidence type="ECO:0000256" key="3">
    <source>
        <dbReference type="SAM" id="MobiDB-lite"/>
    </source>
</evidence>
<feature type="region of interest" description="Disordered" evidence="3">
    <location>
        <begin position="1"/>
        <end position="66"/>
    </location>
</feature>
<evidence type="ECO:0000256" key="1">
    <source>
        <dbReference type="ARBA" id="ARBA00004123"/>
    </source>
</evidence>
<gene>
    <name evidence="4" type="ORF">Adt_20067</name>
</gene>
<feature type="compositionally biased region" description="Low complexity" evidence="3">
    <location>
        <begin position="43"/>
        <end position="62"/>
    </location>
</feature>
<feature type="compositionally biased region" description="Low complexity" evidence="3">
    <location>
        <begin position="17"/>
        <end position="31"/>
    </location>
</feature>
<reference evidence="5" key="1">
    <citation type="submission" date="2024-07" db="EMBL/GenBank/DDBJ databases">
        <title>Two chromosome-level genome assemblies of Korean endemic species Abeliophyllum distichum and Forsythia ovata (Oleaceae).</title>
        <authorList>
            <person name="Jang H."/>
        </authorList>
    </citation>
    <scope>NUCLEOTIDE SEQUENCE [LARGE SCALE GENOMIC DNA]</scope>
</reference>
<sequence length="166" mass="18151">MESFFNQSSCNGKKAVDSVSSSSSSLSSIDSSESEDLFEEVNSSGSSSSSSTCGSSGSSSSSFQPLQDMSSLLQHLPVKRGLSRHYNGKSQSFTSLSNVRALEDLAKPENPYNKKLKSCRSYGGLFFGKLQPRKPSQEQKFFQAHFKEDYFKRITCKQAPSCPPTP</sequence>
<dbReference type="InterPro" id="IPR051992">
    <property type="entry name" value="OxStress_Response_Reg"/>
</dbReference>
<dbReference type="Proteomes" id="UP001604336">
    <property type="component" value="Unassembled WGS sequence"/>
</dbReference>
<dbReference type="GO" id="GO:0005634">
    <property type="term" value="C:nucleus"/>
    <property type="evidence" value="ECO:0007669"/>
    <property type="project" value="UniProtKB-SubCell"/>
</dbReference>
<dbReference type="AlphaFoldDB" id="A0ABD1SUR1"/>
<organism evidence="4 5">
    <name type="scientific">Abeliophyllum distichum</name>
    <dbReference type="NCBI Taxonomy" id="126358"/>
    <lineage>
        <taxon>Eukaryota</taxon>
        <taxon>Viridiplantae</taxon>
        <taxon>Streptophyta</taxon>
        <taxon>Embryophyta</taxon>
        <taxon>Tracheophyta</taxon>
        <taxon>Spermatophyta</taxon>
        <taxon>Magnoliopsida</taxon>
        <taxon>eudicotyledons</taxon>
        <taxon>Gunneridae</taxon>
        <taxon>Pentapetalae</taxon>
        <taxon>asterids</taxon>
        <taxon>lamiids</taxon>
        <taxon>Lamiales</taxon>
        <taxon>Oleaceae</taxon>
        <taxon>Forsythieae</taxon>
        <taxon>Abeliophyllum</taxon>
    </lineage>
</organism>
<proteinExistence type="predicted"/>